<gene>
    <name evidence="2" type="ORF">MRATA1EN1_LOCUS15562</name>
</gene>
<evidence type="ECO:0000313" key="2">
    <source>
        <dbReference type="EMBL" id="CAI9166600.1"/>
    </source>
</evidence>
<evidence type="ECO:0000256" key="1">
    <source>
        <dbReference type="SAM" id="MobiDB-lite"/>
    </source>
</evidence>
<accession>A0ABN8YYD3</accession>
<feature type="region of interest" description="Disordered" evidence="1">
    <location>
        <begin position="1"/>
        <end position="29"/>
    </location>
</feature>
<keyword evidence="3" id="KW-1185">Reference proteome</keyword>
<sequence length="213" mass="22851">MRLLALGIQERPHPCPKSTTGRGKESGHSLAPCPLSGPQFPLLLEVSLPSEMPSAFKAGGACVLPTLHHGDASSFCSGGSQPAPPHPQWELGPPCSRDTGDTSQIHGHDLWETQEHWTRSLDITVSVLAPSQLAVCPRRSHIPSLVPGKLWCLDRNVPILLALAVCTLPLNLPAMTPLRLLPVRGRTGLCRVSQGASGWRCLHLFTELEGALD</sequence>
<name>A0ABN8YYD3_RANTA</name>
<proteinExistence type="predicted"/>
<reference evidence="2" key="1">
    <citation type="submission" date="2023-04" db="EMBL/GenBank/DDBJ databases">
        <authorList>
            <consortium name="ELIXIR-Norway"/>
        </authorList>
    </citation>
    <scope>NUCLEOTIDE SEQUENCE [LARGE SCALE GENOMIC DNA]</scope>
</reference>
<dbReference type="EMBL" id="OX459961">
    <property type="protein sequence ID" value="CAI9166600.1"/>
    <property type="molecule type" value="Genomic_DNA"/>
</dbReference>
<dbReference type="Proteomes" id="UP001176941">
    <property type="component" value="Chromosome 25"/>
</dbReference>
<organism evidence="2 3">
    <name type="scientific">Rangifer tarandus platyrhynchus</name>
    <name type="common">Svalbard reindeer</name>
    <dbReference type="NCBI Taxonomy" id="3082113"/>
    <lineage>
        <taxon>Eukaryota</taxon>
        <taxon>Metazoa</taxon>
        <taxon>Chordata</taxon>
        <taxon>Craniata</taxon>
        <taxon>Vertebrata</taxon>
        <taxon>Euteleostomi</taxon>
        <taxon>Mammalia</taxon>
        <taxon>Eutheria</taxon>
        <taxon>Laurasiatheria</taxon>
        <taxon>Artiodactyla</taxon>
        <taxon>Ruminantia</taxon>
        <taxon>Pecora</taxon>
        <taxon>Cervidae</taxon>
        <taxon>Odocoileinae</taxon>
        <taxon>Rangifer</taxon>
    </lineage>
</organism>
<evidence type="ECO:0000313" key="3">
    <source>
        <dbReference type="Proteomes" id="UP001176941"/>
    </source>
</evidence>
<protein>
    <submittedName>
        <fullName evidence="2">Uncharacterized protein</fullName>
    </submittedName>
</protein>